<reference evidence="3 4" key="1">
    <citation type="journal article" date="2016" name="Nat. Commun.">
        <title>Ectomycorrhizal ecology is imprinted in the genome of the dominant symbiotic fungus Cenococcum geophilum.</title>
        <authorList>
            <consortium name="DOE Joint Genome Institute"/>
            <person name="Peter M."/>
            <person name="Kohler A."/>
            <person name="Ohm R.A."/>
            <person name="Kuo A."/>
            <person name="Krutzmann J."/>
            <person name="Morin E."/>
            <person name="Arend M."/>
            <person name="Barry K.W."/>
            <person name="Binder M."/>
            <person name="Choi C."/>
            <person name="Clum A."/>
            <person name="Copeland A."/>
            <person name="Grisel N."/>
            <person name="Haridas S."/>
            <person name="Kipfer T."/>
            <person name="LaButti K."/>
            <person name="Lindquist E."/>
            <person name="Lipzen A."/>
            <person name="Maire R."/>
            <person name="Meier B."/>
            <person name="Mihaltcheva S."/>
            <person name="Molinier V."/>
            <person name="Murat C."/>
            <person name="Poggeler S."/>
            <person name="Quandt C.A."/>
            <person name="Sperisen C."/>
            <person name="Tritt A."/>
            <person name="Tisserant E."/>
            <person name="Crous P.W."/>
            <person name="Henrissat B."/>
            <person name="Nehls U."/>
            <person name="Egli S."/>
            <person name="Spatafora J.W."/>
            <person name="Grigoriev I.V."/>
            <person name="Martin F.M."/>
        </authorList>
    </citation>
    <scope>NUCLEOTIDE SEQUENCE [LARGE SCALE GENOMIC DNA]</scope>
    <source>
        <strain evidence="3 4">CBS 207.34</strain>
    </source>
</reference>
<dbReference type="PIRSF" id="PIRSF000137">
    <property type="entry name" value="Alcohol_oxidase"/>
    <property type="match status" value="1"/>
</dbReference>
<evidence type="ECO:0000259" key="2">
    <source>
        <dbReference type="PROSITE" id="PS00624"/>
    </source>
</evidence>
<dbReference type="InterPro" id="IPR036188">
    <property type="entry name" value="FAD/NAD-bd_sf"/>
</dbReference>
<keyword evidence="4" id="KW-1185">Reference proteome</keyword>
<comment type="similarity">
    <text evidence="1">Belongs to the GMC oxidoreductase family.</text>
</comment>
<dbReference type="Gene3D" id="3.30.560.10">
    <property type="entry name" value="Glucose Oxidase, domain 3"/>
    <property type="match status" value="1"/>
</dbReference>
<dbReference type="InterPro" id="IPR000172">
    <property type="entry name" value="GMC_OxRdtase_N"/>
</dbReference>
<dbReference type="Gene3D" id="3.50.50.60">
    <property type="entry name" value="FAD/NAD(P)-binding domain"/>
    <property type="match status" value="1"/>
</dbReference>
<organism evidence="3 4">
    <name type="scientific">Glonium stellatum</name>
    <dbReference type="NCBI Taxonomy" id="574774"/>
    <lineage>
        <taxon>Eukaryota</taxon>
        <taxon>Fungi</taxon>
        <taxon>Dikarya</taxon>
        <taxon>Ascomycota</taxon>
        <taxon>Pezizomycotina</taxon>
        <taxon>Dothideomycetes</taxon>
        <taxon>Pleosporomycetidae</taxon>
        <taxon>Gloniales</taxon>
        <taxon>Gloniaceae</taxon>
        <taxon>Glonium</taxon>
    </lineage>
</organism>
<name>A0A8E2JTJ1_9PEZI</name>
<dbReference type="SUPFAM" id="SSF54373">
    <property type="entry name" value="FAD-linked reductases, C-terminal domain"/>
    <property type="match status" value="1"/>
</dbReference>
<feature type="domain" description="Glucose-methanol-choline oxidoreductase N-terminal" evidence="2">
    <location>
        <begin position="367"/>
        <end position="381"/>
    </location>
</feature>
<dbReference type="InterPro" id="IPR007867">
    <property type="entry name" value="GMC_OxRtase_C"/>
</dbReference>
<dbReference type="GO" id="GO:0016614">
    <property type="term" value="F:oxidoreductase activity, acting on CH-OH group of donors"/>
    <property type="evidence" value="ECO:0007669"/>
    <property type="project" value="InterPro"/>
</dbReference>
<dbReference type="EMBL" id="KV749586">
    <property type="protein sequence ID" value="OCL08807.1"/>
    <property type="molecule type" value="Genomic_DNA"/>
</dbReference>
<dbReference type="OrthoDB" id="269227at2759"/>
<sequence length="665" mass="71856">MLFKRILGLAITFAASANALAITTLVNYEYIVVGSGAGGGPLAARLAIAGFKVLLIDAGDDEGSALQYQVPALQLQSTEYEPMRWDYFVNHYSDQARQEKDSKMTWRTPSGELFVGPNAATGTGAPPPGSTPLGILYPRAGTLGGCTAHNALITIYPHESDWTNIATITRDSSWAPDNMRQYFERLERCRYLPNYIVGHGFDGWLGTALTDLTLVVEDQKLLSLIIAAATAMGKSLLGKLVQTVAGLAEILLQDINADTPLRDSTQGLYQVPLSMDNYHRNGAREFILATADATNSDGSRKYHLDIQLQTLATRVRFDETGAKPKAIGVDFLRGKGLYRADPRASTTTSGGTPGSVNATREVIISAGSFNTPQLLKLSGIGSKAELEKFNIPVVVDLPGVGTNLQDRYENTIVGKTTSDFVLTSQCTFLRTQPDPCLEQWEDNVILKGTYGTNGIAIAIVKNSSVSAGDPDLLISGAPAYFTGYYPGYSNFSLSDARHWAWIVLKAHSRNNAGTVTLQSSDPRDMPLINFNSFDTGVTTDGADQKDLQAVYEAMEYSRSIFKNLIPLDGAFTEVWPGPNVTTEAGMKDFIKDEAWGHHASCTCPIGADSDPMAVLDSNFRVRGVDNLRVVDASVFPKIPGFYIAVPIYMISEKASDVIIAAAKAA</sequence>
<dbReference type="PANTHER" id="PTHR11552">
    <property type="entry name" value="GLUCOSE-METHANOL-CHOLINE GMC OXIDOREDUCTASE"/>
    <property type="match status" value="1"/>
</dbReference>
<protein>
    <submittedName>
        <fullName evidence="3">GMC oxidoreductase</fullName>
    </submittedName>
</protein>
<evidence type="ECO:0000313" key="4">
    <source>
        <dbReference type="Proteomes" id="UP000250140"/>
    </source>
</evidence>
<evidence type="ECO:0000313" key="3">
    <source>
        <dbReference type="EMBL" id="OCL08807.1"/>
    </source>
</evidence>
<gene>
    <name evidence="3" type="ORF">AOQ84DRAFT_405970</name>
</gene>
<dbReference type="PROSITE" id="PS00624">
    <property type="entry name" value="GMC_OXRED_2"/>
    <property type="match status" value="1"/>
</dbReference>
<accession>A0A8E2JTJ1</accession>
<dbReference type="Proteomes" id="UP000250140">
    <property type="component" value="Unassembled WGS sequence"/>
</dbReference>
<dbReference type="AlphaFoldDB" id="A0A8E2JTJ1"/>
<dbReference type="Pfam" id="PF05199">
    <property type="entry name" value="GMC_oxred_C"/>
    <property type="match status" value="1"/>
</dbReference>
<dbReference type="InterPro" id="IPR012132">
    <property type="entry name" value="GMC_OxRdtase"/>
</dbReference>
<evidence type="ECO:0000256" key="1">
    <source>
        <dbReference type="ARBA" id="ARBA00010790"/>
    </source>
</evidence>
<proteinExistence type="inferred from homology"/>
<dbReference type="Pfam" id="PF00732">
    <property type="entry name" value="GMC_oxred_N"/>
    <property type="match status" value="1"/>
</dbReference>
<dbReference type="PANTHER" id="PTHR11552:SF213">
    <property type="entry name" value="DEHYDROGENASE, PUTATIVE-RELATED"/>
    <property type="match status" value="1"/>
</dbReference>
<dbReference type="GO" id="GO:0050660">
    <property type="term" value="F:flavin adenine dinucleotide binding"/>
    <property type="evidence" value="ECO:0007669"/>
    <property type="project" value="InterPro"/>
</dbReference>
<dbReference type="SUPFAM" id="SSF51905">
    <property type="entry name" value="FAD/NAD(P)-binding domain"/>
    <property type="match status" value="1"/>
</dbReference>